<accession>A0A285R5E8</accession>
<evidence type="ECO:0000259" key="10">
    <source>
        <dbReference type="Pfam" id="PF04290"/>
    </source>
</evidence>
<gene>
    <name evidence="11" type="ORF">SAMN05421512_101241</name>
</gene>
<dbReference type="STRING" id="538381.GCA_001696535_01319"/>
<keyword evidence="7 9" id="KW-0472">Membrane</keyword>
<evidence type="ECO:0000256" key="1">
    <source>
        <dbReference type="ARBA" id="ARBA00004429"/>
    </source>
</evidence>
<dbReference type="GO" id="GO:0015740">
    <property type="term" value="P:C4-dicarboxylate transport"/>
    <property type="evidence" value="ECO:0007669"/>
    <property type="project" value="TreeGrafter"/>
</dbReference>
<dbReference type="PANTHER" id="PTHR35011:SF10">
    <property type="entry name" value="TRAP TRANSPORTER SMALL PERMEASE PROTEIN"/>
    <property type="match status" value="1"/>
</dbReference>
<keyword evidence="4 9" id="KW-0997">Cell inner membrane</keyword>
<proteinExistence type="inferred from homology"/>
<dbReference type="EMBL" id="OBML01000001">
    <property type="protein sequence ID" value="SOB89345.1"/>
    <property type="molecule type" value="Genomic_DNA"/>
</dbReference>
<keyword evidence="12" id="KW-1185">Reference proteome</keyword>
<evidence type="ECO:0000256" key="7">
    <source>
        <dbReference type="ARBA" id="ARBA00023136"/>
    </source>
</evidence>
<evidence type="ECO:0000256" key="8">
    <source>
        <dbReference type="ARBA" id="ARBA00038436"/>
    </source>
</evidence>
<keyword evidence="5 9" id="KW-0812">Transmembrane</keyword>
<feature type="transmembrane region" description="Helical" evidence="9">
    <location>
        <begin position="45"/>
        <end position="70"/>
    </location>
</feature>
<protein>
    <recommendedName>
        <fullName evidence="9">TRAP transporter small permease protein</fullName>
    </recommendedName>
</protein>
<feature type="domain" description="Tripartite ATP-independent periplasmic transporters DctQ component" evidence="10">
    <location>
        <begin position="30"/>
        <end position="159"/>
    </location>
</feature>
<evidence type="ECO:0000313" key="11">
    <source>
        <dbReference type="EMBL" id="SOB89345.1"/>
    </source>
</evidence>
<dbReference type="PANTHER" id="PTHR35011">
    <property type="entry name" value="2,3-DIKETO-L-GULONATE TRAP TRANSPORTER SMALL PERMEASE PROTEIN YIAM"/>
    <property type="match status" value="1"/>
</dbReference>
<dbReference type="GO" id="GO:0022857">
    <property type="term" value="F:transmembrane transporter activity"/>
    <property type="evidence" value="ECO:0007669"/>
    <property type="project" value="UniProtKB-UniRule"/>
</dbReference>
<dbReference type="InterPro" id="IPR007387">
    <property type="entry name" value="TRAP_DctQ"/>
</dbReference>
<comment type="subcellular location">
    <subcellularLocation>
        <location evidence="1 9">Cell inner membrane</location>
        <topology evidence="1 9">Multi-pass membrane protein</topology>
    </subcellularLocation>
</comment>
<dbReference type="RefSeq" id="WP_067217348.1">
    <property type="nucleotide sequence ID" value="NZ_JAJGNR010000001.1"/>
</dbReference>
<feature type="transmembrane region" description="Helical" evidence="9">
    <location>
        <begin position="15"/>
        <end position="39"/>
    </location>
</feature>
<evidence type="ECO:0000256" key="4">
    <source>
        <dbReference type="ARBA" id="ARBA00022519"/>
    </source>
</evidence>
<keyword evidence="3" id="KW-1003">Cell membrane</keyword>
<sequence length="177" mass="19076">MIALGRGLRRLLDGLYLAGGMIAALALVSILAIIVAQMIARWTGLIFPGAASYAGYAMASASFFAFAHALNRGAHIRVSLLLSALGRHRRWLEIWCFGIGSALTWYLSYYAIKAVYWSRKLNDISQGQDATPLWIPQMAMAAGAVLLAIAMTDHLVRVLVLGSSGIVADTVEQSHGE</sequence>
<keyword evidence="2 9" id="KW-0813">Transport</keyword>
<name>A0A285R5E8_9HYPH</name>
<comment type="function">
    <text evidence="9">Part of the tripartite ATP-independent periplasmic (TRAP) transport system.</text>
</comment>
<comment type="similarity">
    <text evidence="8 9">Belongs to the TRAP transporter small permease family.</text>
</comment>
<comment type="subunit">
    <text evidence="9">The complex comprises the extracytoplasmic solute receptor protein and the two transmembrane proteins.</text>
</comment>
<evidence type="ECO:0000256" key="2">
    <source>
        <dbReference type="ARBA" id="ARBA00022448"/>
    </source>
</evidence>
<dbReference type="Pfam" id="PF04290">
    <property type="entry name" value="DctQ"/>
    <property type="match status" value="1"/>
</dbReference>
<feature type="transmembrane region" description="Helical" evidence="9">
    <location>
        <begin position="91"/>
        <end position="112"/>
    </location>
</feature>
<keyword evidence="6 9" id="KW-1133">Transmembrane helix</keyword>
<dbReference type="Proteomes" id="UP000219331">
    <property type="component" value="Unassembled WGS sequence"/>
</dbReference>
<dbReference type="InterPro" id="IPR055348">
    <property type="entry name" value="DctQ"/>
</dbReference>
<evidence type="ECO:0000256" key="9">
    <source>
        <dbReference type="RuleBase" id="RU369079"/>
    </source>
</evidence>
<reference evidence="11 12" key="1">
    <citation type="submission" date="2017-08" db="EMBL/GenBank/DDBJ databases">
        <authorList>
            <person name="de Groot N.N."/>
        </authorList>
    </citation>
    <scope>NUCLEOTIDE SEQUENCE [LARGE SCALE GENOMIC DNA]</scope>
    <source>
        <strain evidence="11 12">USBA 352</strain>
    </source>
</reference>
<organism evidence="11 12">
    <name type="scientific">Stappia indica</name>
    <dbReference type="NCBI Taxonomy" id="538381"/>
    <lineage>
        <taxon>Bacteria</taxon>
        <taxon>Pseudomonadati</taxon>
        <taxon>Pseudomonadota</taxon>
        <taxon>Alphaproteobacteria</taxon>
        <taxon>Hyphomicrobiales</taxon>
        <taxon>Stappiaceae</taxon>
        <taxon>Stappia</taxon>
    </lineage>
</organism>
<evidence type="ECO:0000313" key="12">
    <source>
        <dbReference type="Proteomes" id="UP000219331"/>
    </source>
</evidence>
<dbReference type="AlphaFoldDB" id="A0A285R5E8"/>
<evidence type="ECO:0000256" key="6">
    <source>
        <dbReference type="ARBA" id="ARBA00022989"/>
    </source>
</evidence>
<dbReference type="GO" id="GO:0005886">
    <property type="term" value="C:plasma membrane"/>
    <property type="evidence" value="ECO:0007669"/>
    <property type="project" value="UniProtKB-SubCell"/>
</dbReference>
<evidence type="ECO:0000256" key="3">
    <source>
        <dbReference type="ARBA" id="ARBA00022475"/>
    </source>
</evidence>
<feature type="transmembrane region" description="Helical" evidence="9">
    <location>
        <begin position="132"/>
        <end position="151"/>
    </location>
</feature>
<evidence type="ECO:0000256" key="5">
    <source>
        <dbReference type="ARBA" id="ARBA00022692"/>
    </source>
</evidence>